<keyword evidence="1" id="KW-0255">Endonuclease</keyword>
<proteinExistence type="predicted"/>
<dbReference type="Gene3D" id="1.10.30.50">
    <property type="match status" value="1"/>
</dbReference>
<keyword evidence="1" id="KW-0378">Hydrolase</keyword>
<reference evidence="1 2" key="1">
    <citation type="journal article" date="2017" name="ISME J.">
        <title>Energy and carbon metabolisms in a deep terrestrial subsurface fluid microbial community.</title>
        <authorList>
            <person name="Momper L."/>
            <person name="Jungbluth S.P."/>
            <person name="Lee M.D."/>
            <person name="Amend J.P."/>
        </authorList>
    </citation>
    <scope>NUCLEOTIDE SEQUENCE [LARGE SCALE GENOMIC DNA]</scope>
    <source>
        <strain evidence="1">SURF_26</strain>
    </source>
</reference>
<gene>
    <name evidence="1" type="ORF">C4541_12935</name>
</gene>
<dbReference type="Proteomes" id="UP000266426">
    <property type="component" value="Unassembled WGS sequence"/>
</dbReference>
<sequence>MSNAWGIPEWLEREVRERDKFCVYCGVELLESVPRGCSRKNVATWEHIINDAGIITRENIALCCSSCNSSKGTKILSDWLNSQYCKNNGIDKETVAPIIQKQF</sequence>
<name>A0A3A4QQL0_9BACT</name>
<comment type="caution">
    <text evidence="1">The sequence shown here is derived from an EMBL/GenBank/DDBJ whole genome shotgun (WGS) entry which is preliminary data.</text>
</comment>
<keyword evidence="1" id="KW-0540">Nuclease</keyword>
<dbReference type="EMBL" id="QZJZ01000101">
    <property type="protein sequence ID" value="RJP56157.1"/>
    <property type="molecule type" value="Genomic_DNA"/>
</dbReference>
<dbReference type="AlphaFoldDB" id="A0A3A4QQL0"/>
<protein>
    <submittedName>
        <fullName evidence="1">HNH endonuclease</fullName>
    </submittedName>
</protein>
<evidence type="ECO:0000313" key="2">
    <source>
        <dbReference type="Proteomes" id="UP000266426"/>
    </source>
</evidence>
<dbReference type="GO" id="GO:0004519">
    <property type="term" value="F:endonuclease activity"/>
    <property type="evidence" value="ECO:0007669"/>
    <property type="project" value="UniProtKB-KW"/>
</dbReference>
<evidence type="ECO:0000313" key="1">
    <source>
        <dbReference type="EMBL" id="RJP56157.1"/>
    </source>
</evidence>
<accession>A0A3A4QQL0</accession>
<organism evidence="1 2">
    <name type="scientific">Candidatus Auribacter fodinae</name>
    <dbReference type="NCBI Taxonomy" id="2093366"/>
    <lineage>
        <taxon>Bacteria</taxon>
        <taxon>Pseudomonadati</taxon>
        <taxon>Candidatus Auribacterota</taxon>
        <taxon>Candidatus Auribacteria</taxon>
        <taxon>Candidatus Auribacterales</taxon>
        <taxon>Candidatus Auribacteraceae</taxon>
        <taxon>Candidatus Auribacter</taxon>
    </lineage>
</organism>